<name>A0A2X0MDI3_9BASI</name>
<evidence type="ECO:0000313" key="5">
    <source>
        <dbReference type="EMBL" id="SGY69284.1"/>
    </source>
</evidence>
<sequence>MRVIVNTPLLRSLARPTVSVTIAHARLVRSSVSSSLLTASSTASTRFPCLRLARPFSSSRVIADKVDAAAQAPAAAAAPAASATEQPSDVVVKKPRKASTSQADKDKLKAQKLELKEKEKARREKQKTIEKMKKEQAKLQAAEKKKKEQLKAKAKVTPKPRMTSRLNPPKQPMNTWSIFLTQYTAKRKAAHNPADGKFPTVAEIARDAAPAYRALSPSDKAELLRTAEEQKAAFAQVLAEWTASLTPEMIREENAIRARRKKMGKSRKGPMKLEGQPKRPPSAYILWTSKIRNEQGVAGEVLKGETNILEQSRLLATAWKSLSSEEKAALEVEQKEALAAYQEAKAAFQAKLKQSASA</sequence>
<dbReference type="EMBL" id="FQNC01000046">
    <property type="protein sequence ID" value="SGY69284.1"/>
    <property type="molecule type" value="Genomic_DNA"/>
</dbReference>
<dbReference type="STRING" id="796604.A0A2X0MDI3"/>
<feature type="region of interest" description="Disordered" evidence="3">
    <location>
        <begin position="144"/>
        <end position="173"/>
    </location>
</feature>
<gene>
    <name evidence="5" type="primary">BQ5605_C004g02987</name>
    <name evidence="5" type="ORF">BQ5605_C004G02987</name>
</gene>
<feature type="domain" description="HMG box" evidence="4">
    <location>
        <begin position="277"/>
        <end position="349"/>
    </location>
</feature>
<dbReference type="InterPro" id="IPR050342">
    <property type="entry name" value="HMGB"/>
</dbReference>
<keyword evidence="6" id="KW-1185">Reference proteome</keyword>
<feature type="region of interest" description="Disordered" evidence="3">
    <location>
        <begin position="260"/>
        <end position="279"/>
    </location>
</feature>
<dbReference type="InterPro" id="IPR036910">
    <property type="entry name" value="HMG_box_dom_sf"/>
</dbReference>
<protein>
    <submittedName>
        <fullName evidence="5">BQ5605_C004g02987 protein</fullName>
    </submittedName>
</protein>
<feature type="DNA-binding region" description="HMG box" evidence="2">
    <location>
        <begin position="277"/>
        <end position="349"/>
    </location>
</feature>
<organism evidence="5 6">
    <name type="scientific">Microbotryum silenes-dioicae</name>
    <dbReference type="NCBI Taxonomy" id="796604"/>
    <lineage>
        <taxon>Eukaryota</taxon>
        <taxon>Fungi</taxon>
        <taxon>Dikarya</taxon>
        <taxon>Basidiomycota</taxon>
        <taxon>Pucciniomycotina</taxon>
        <taxon>Microbotryomycetes</taxon>
        <taxon>Microbotryales</taxon>
        <taxon>Microbotryaceae</taxon>
        <taxon>Microbotryum</taxon>
    </lineage>
</organism>
<dbReference type="AlphaFoldDB" id="A0A2X0MDI3"/>
<dbReference type="GO" id="GO:0003677">
    <property type="term" value="F:DNA binding"/>
    <property type="evidence" value="ECO:0007669"/>
    <property type="project" value="UniProtKB-UniRule"/>
</dbReference>
<feature type="DNA-binding region" description="HMG box" evidence="2">
    <location>
        <begin position="169"/>
        <end position="242"/>
    </location>
</feature>
<evidence type="ECO:0000256" key="2">
    <source>
        <dbReference type="PROSITE-ProRule" id="PRU00267"/>
    </source>
</evidence>
<feature type="compositionally biased region" description="Basic residues" evidence="3">
    <location>
        <begin position="260"/>
        <end position="270"/>
    </location>
</feature>
<dbReference type="PROSITE" id="PS50118">
    <property type="entry name" value="HMG_BOX_2"/>
    <property type="match status" value="2"/>
</dbReference>
<feature type="compositionally biased region" description="Basic and acidic residues" evidence="3">
    <location>
        <begin position="103"/>
        <end position="129"/>
    </location>
</feature>
<keyword evidence="1 2" id="KW-0238">DNA-binding</keyword>
<evidence type="ECO:0000256" key="3">
    <source>
        <dbReference type="SAM" id="MobiDB-lite"/>
    </source>
</evidence>
<feature type="region of interest" description="Disordered" evidence="3">
    <location>
        <begin position="77"/>
        <end position="129"/>
    </location>
</feature>
<feature type="domain" description="HMG box" evidence="4">
    <location>
        <begin position="169"/>
        <end position="242"/>
    </location>
</feature>
<dbReference type="GO" id="GO:0005634">
    <property type="term" value="C:nucleus"/>
    <property type="evidence" value="ECO:0007669"/>
    <property type="project" value="UniProtKB-UniRule"/>
</dbReference>
<evidence type="ECO:0000256" key="1">
    <source>
        <dbReference type="ARBA" id="ARBA00023125"/>
    </source>
</evidence>
<evidence type="ECO:0000313" key="6">
    <source>
        <dbReference type="Proteomes" id="UP000249464"/>
    </source>
</evidence>
<dbReference type="PANTHER" id="PTHR48112">
    <property type="entry name" value="HIGH MOBILITY GROUP PROTEIN DSP1"/>
    <property type="match status" value="1"/>
</dbReference>
<dbReference type="SUPFAM" id="SSF47095">
    <property type="entry name" value="HMG-box"/>
    <property type="match status" value="2"/>
</dbReference>
<dbReference type="PANTHER" id="PTHR48112:SF22">
    <property type="entry name" value="MITOCHONDRIAL TRANSCRIPTION FACTOR A, ISOFORM B"/>
    <property type="match status" value="1"/>
</dbReference>
<dbReference type="Pfam" id="PF09011">
    <property type="entry name" value="HMG_box_2"/>
    <property type="match status" value="1"/>
</dbReference>
<evidence type="ECO:0000259" key="4">
    <source>
        <dbReference type="PROSITE" id="PS50118"/>
    </source>
</evidence>
<dbReference type="Gene3D" id="1.10.30.10">
    <property type="entry name" value="High mobility group box domain"/>
    <property type="match status" value="2"/>
</dbReference>
<reference evidence="5 6" key="1">
    <citation type="submission" date="2016-11" db="EMBL/GenBank/DDBJ databases">
        <authorList>
            <person name="Jaros S."/>
            <person name="Januszkiewicz K."/>
            <person name="Wedrychowicz H."/>
        </authorList>
    </citation>
    <scope>NUCLEOTIDE SEQUENCE [LARGE SCALE GENOMIC DNA]</scope>
</reference>
<keyword evidence="2" id="KW-0539">Nucleus</keyword>
<accession>A0A2X0MDI3</accession>
<dbReference type="InterPro" id="IPR009071">
    <property type="entry name" value="HMG_box_dom"/>
</dbReference>
<dbReference type="Proteomes" id="UP000249464">
    <property type="component" value="Unassembled WGS sequence"/>
</dbReference>
<proteinExistence type="predicted"/>
<dbReference type="SMART" id="SM00398">
    <property type="entry name" value="HMG"/>
    <property type="match status" value="2"/>
</dbReference>